<sequence>MFRKQREEKKWAMRKKAHSAGKTTTQGELQAFSPDDLIFRYVIGVMGVGKKTNLLAKIFHPEFL</sequence>
<name>V5U4G2_9ENTR</name>
<dbReference type="Proteomes" id="UP000018545">
    <property type="component" value="Chromosome"/>
</dbReference>
<dbReference type="KEGG" id="csi:P262_05483"/>
<gene>
    <name evidence="2" type="ORF">P262_05483</name>
</gene>
<evidence type="ECO:0000256" key="1">
    <source>
        <dbReference type="SAM" id="MobiDB-lite"/>
    </source>
</evidence>
<dbReference type="HOGENOM" id="CLU_2860176_0_0_6"/>
<feature type="region of interest" description="Disordered" evidence="1">
    <location>
        <begin position="1"/>
        <end position="26"/>
    </location>
</feature>
<dbReference type="AlphaFoldDB" id="V5U4G2"/>
<accession>V5U4G2</accession>
<proteinExistence type="predicted"/>
<protein>
    <submittedName>
        <fullName evidence="2">Uncharacterized protein</fullName>
    </submittedName>
</protein>
<feature type="compositionally biased region" description="Basic and acidic residues" evidence="1">
    <location>
        <begin position="1"/>
        <end position="11"/>
    </location>
</feature>
<reference evidence="2 3" key="1">
    <citation type="journal article" date="2014" name="Genome Announc.">
        <title>Complete Genome Sequence of Cronobacter sakazakii Strain CMCC 45402.</title>
        <authorList>
            <person name="Zhao Z."/>
            <person name="Wang L."/>
            <person name="Wang B."/>
            <person name="Liang H."/>
            <person name="Ye Q."/>
            <person name="Zeng M."/>
        </authorList>
    </citation>
    <scope>NUCLEOTIDE SEQUENCE [LARGE SCALE GENOMIC DNA]</scope>
    <source>
        <strain evidence="3">45402</strain>
    </source>
</reference>
<dbReference type="EMBL" id="CP006731">
    <property type="protein sequence ID" value="AHB72268.1"/>
    <property type="molecule type" value="Genomic_DNA"/>
</dbReference>
<evidence type="ECO:0000313" key="2">
    <source>
        <dbReference type="EMBL" id="AHB72268.1"/>
    </source>
</evidence>
<organism evidence="2 3">
    <name type="scientific">Cronobacter malonaticus</name>
    <dbReference type="NCBI Taxonomy" id="413503"/>
    <lineage>
        <taxon>Bacteria</taxon>
        <taxon>Pseudomonadati</taxon>
        <taxon>Pseudomonadota</taxon>
        <taxon>Gammaproteobacteria</taxon>
        <taxon>Enterobacterales</taxon>
        <taxon>Enterobacteriaceae</taxon>
        <taxon>Cronobacter</taxon>
    </lineage>
</organism>
<evidence type="ECO:0000313" key="3">
    <source>
        <dbReference type="Proteomes" id="UP000018545"/>
    </source>
</evidence>